<comment type="caution">
    <text evidence="2">The sequence shown here is derived from an EMBL/GenBank/DDBJ whole genome shotgun (WGS) entry which is preliminary data.</text>
</comment>
<evidence type="ECO:0000313" key="3">
    <source>
        <dbReference type="Proteomes" id="UP000547510"/>
    </source>
</evidence>
<accession>A0A841CMK7</accession>
<evidence type="ECO:0000313" key="2">
    <source>
        <dbReference type="EMBL" id="MBB5958163.1"/>
    </source>
</evidence>
<feature type="transmembrane region" description="Helical" evidence="1">
    <location>
        <begin position="35"/>
        <end position="54"/>
    </location>
</feature>
<keyword evidence="1" id="KW-0472">Membrane</keyword>
<name>A0A841CMK7_9PSEU</name>
<keyword evidence="1" id="KW-1133">Transmembrane helix</keyword>
<reference evidence="2 3" key="1">
    <citation type="submission" date="2020-08" db="EMBL/GenBank/DDBJ databases">
        <title>Genomic Encyclopedia of Type Strains, Phase III (KMG-III): the genomes of soil and plant-associated and newly described type strains.</title>
        <authorList>
            <person name="Whitman W."/>
        </authorList>
    </citation>
    <scope>NUCLEOTIDE SEQUENCE [LARGE SCALE GENOMIC DNA]</scope>
    <source>
        <strain evidence="2 3">CECT 8640</strain>
    </source>
</reference>
<dbReference type="Proteomes" id="UP000547510">
    <property type="component" value="Unassembled WGS sequence"/>
</dbReference>
<sequence length="115" mass="12846">MTLHRQCVAAAAVALVLRAYEVWVRRRRDLCVELCWQLLIIHFGLACLLVRTVLLARRECFAARTPGRAHRAGTWWTRLGLDDATEMALDALGLPGALVHYAAVATAGLVTRLRR</sequence>
<gene>
    <name evidence="2" type="ORF">FHS29_004771</name>
</gene>
<evidence type="ECO:0000256" key="1">
    <source>
        <dbReference type="SAM" id="Phobius"/>
    </source>
</evidence>
<keyword evidence="3" id="KW-1185">Reference proteome</keyword>
<proteinExistence type="predicted"/>
<dbReference type="AlphaFoldDB" id="A0A841CMK7"/>
<protein>
    <submittedName>
        <fullName evidence="2">Uncharacterized protein</fullName>
    </submittedName>
</protein>
<organism evidence="2 3">
    <name type="scientific">Saccharothrix tamanrassetensis</name>
    <dbReference type="NCBI Taxonomy" id="1051531"/>
    <lineage>
        <taxon>Bacteria</taxon>
        <taxon>Bacillati</taxon>
        <taxon>Actinomycetota</taxon>
        <taxon>Actinomycetes</taxon>
        <taxon>Pseudonocardiales</taxon>
        <taxon>Pseudonocardiaceae</taxon>
        <taxon>Saccharothrix</taxon>
    </lineage>
</organism>
<dbReference type="RefSeq" id="WP_184693862.1">
    <property type="nucleotide sequence ID" value="NZ_JACHJN010000007.1"/>
</dbReference>
<dbReference type="EMBL" id="JACHJN010000007">
    <property type="protein sequence ID" value="MBB5958163.1"/>
    <property type="molecule type" value="Genomic_DNA"/>
</dbReference>
<keyword evidence="1" id="KW-0812">Transmembrane</keyword>